<comment type="catalytic activity">
    <reaction evidence="2">
        <text>3-hydroxy-2-methylpropanoyl-CoA + H2O = 3-hydroxy-2-methylpropanoate + CoA + H(+)</text>
        <dbReference type="Rhea" id="RHEA:20888"/>
        <dbReference type="ChEBI" id="CHEBI:11805"/>
        <dbReference type="ChEBI" id="CHEBI:15377"/>
        <dbReference type="ChEBI" id="CHEBI:15378"/>
        <dbReference type="ChEBI" id="CHEBI:57287"/>
        <dbReference type="ChEBI" id="CHEBI:57340"/>
        <dbReference type="EC" id="3.1.2.4"/>
    </reaction>
</comment>
<reference evidence="4" key="1">
    <citation type="journal article" date="2021" name="Front. Plant Sci.">
        <title>Chromosome-Scale Genome Assembly for Chinese Sour Jujube and Insights Into Its Genome Evolution and Domestication Signature.</title>
        <authorList>
            <person name="Shen L.-Y."/>
            <person name="Luo H."/>
            <person name="Wang X.-L."/>
            <person name="Wang X.-M."/>
            <person name="Qiu X.-J."/>
            <person name="Liu H."/>
            <person name="Zhou S.-S."/>
            <person name="Jia K.-H."/>
            <person name="Nie S."/>
            <person name="Bao Y.-T."/>
            <person name="Zhang R.-G."/>
            <person name="Yun Q.-Z."/>
            <person name="Chai Y.-H."/>
            <person name="Lu J.-Y."/>
            <person name="Li Y."/>
            <person name="Zhao S.-W."/>
            <person name="Mao J.-F."/>
            <person name="Jia S.-G."/>
            <person name="Mao Y.-M."/>
        </authorList>
    </citation>
    <scope>NUCLEOTIDE SEQUENCE</scope>
    <source>
        <strain evidence="4">AT0</strain>
        <tissue evidence="4">Leaf</tissue>
    </source>
</reference>
<dbReference type="GO" id="GO:0006574">
    <property type="term" value="P:L-valine catabolic process"/>
    <property type="evidence" value="ECO:0007669"/>
    <property type="project" value="UniProtKB-UniRule"/>
</dbReference>
<feature type="domain" description="Enoyl-CoA hydratase/isomerase" evidence="3">
    <location>
        <begin position="22"/>
        <end position="366"/>
    </location>
</feature>
<accession>A0A978VKU7</accession>
<dbReference type="InterPro" id="IPR029045">
    <property type="entry name" value="ClpP/crotonase-like_dom_sf"/>
</dbReference>
<protein>
    <recommendedName>
        <fullName evidence="2">3-hydroxyisobutyryl-CoA hydrolase</fullName>
        <shortName evidence="2">HIB-CoA hydrolase</shortName>
        <shortName evidence="2">HIBYL-CoA-H</shortName>
        <ecNumber evidence="2">3.1.2.4</ecNumber>
    </recommendedName>
    <alternativeName>
        <fullName evidence="2">3-hydroxyisobutyryl-coenzyme A hydrolase</fullName>
    </alternativeName>
</protein>
<dbReference type="InterPro" id="IPR045004">
    <property type="entry name" value="ECH_dom"/>
</dbReference>
<comment type="function">
    <text evidence="2">Hydrolyzes 3-hydroxyisobutyryl-CoA (HIBYL-CoA), a saline catabolite. Has high activity toward isobutyryl-CoA. Could be an isobutyryl-CoA dehydrogenase that functions in valine catabolism.</text>
</comment>
<dbReference type="PANTHER" id="PTHR43176">
    <property type="entry name" value="3-HYDROXYISOBUTYRYL-COA HYDROLASE-RELATED"/>
    <property type="match status" value="1"/>
</dbReference>
<dbReference type="Proteomes" id="UP000813462">
    <property type="component" value="Unassembled WGS sequence"/>
</dbReference>
<proteinExistence type="inferred from homology"/>
<dbReference type="Gene3D" id="3.90.226.10">
    <property type="entry name" value="2-enoyl-CoA Hydratase, Chain A, domain 1"/>
    <property type="match status" value="1"/>
</dbReference>
<evidence type="ECO:0000313" key="4">
    <source>
        <dbReference type="EMBL" id="KAH7533716.1"/>
    </source>
</evidence>
<keyword evidence="1 2" id="KW-0378">Hydrolase</keyword>
<dbReference type="FunFam" id="3.90.226.10:FF:000027">
    <property type="entry name" value="Probable 3-hydroxyisobutyryl-CoA hydrolase 2"/>
    <property type="match status" value="1"/>
</dbReference>
<evidence type="ECO:0000259" key="3">
    <source>
        <dbReference type="Pfam" id="PF16113"/>
    </source>
</evidence>
<dbReference type="EC" id="3.1.2.4" evidence="2"/>
<dbReference type="AlphaFoldDB" id="A0A978VKU7"/>
<comment type="caution">
    <text evidence="4">The sequence shown here is derived from an EMBL/GenBank/DDBJ whole genome shotgun (WGS) entry which is preliminary data.</text>
</comment>
<evidence type="ECO:0000256" key="1">
    <source>
        <dbReference type="ARBA" id="ARBA00022801"/>
    </source>
</evidence>
<dbReference type="NCBIfam" id="NF004127">
    <property type="entry name" value="PRK05617.1"/>
    <property type="match status" value="1"/>
</dbReference>
<dbReference type="CDD" id="cd06558">
    <property type="entry name" value="crotonase-like"/>
    <property type="match status" value="1"/>
</dbReference>
<dbReference type="InterPro" id="IPR032259">
    <property type="entry name" value="HIBYL-CoA-H"/>
</dbReference>
<name>A0A978VKU7_ZIZJJ</name>
<dbReference type="GO" id="GO:0003860">
    <property type="term" value="F:3-hydroxyisobutyryl-CoA hydrolase activity"/>
    <property type="evidence" value="ECO:0007669"/>
    <property type="project" value="UniProtKB-UniRule"/>
</dbReference>
<comment type="pathway">
    <text evidence="2">Amino-acid degradation; L-valine degradation.</text>
</comment>
<gene>
    <name evidence="4" type="ORF">FEM48_Zijuj04G0160900</name>
</gene>
<evidence type="ECO:0000313" key="5">
    <source>
        <dbReference type="Proteomes" id="UP000813462"/>
    </source>
</evidence>
<dbReference type="SUPFAM" id="SSF52096">
    <property type="entry name" value="ClpP/crotonase"/>
    <property type="match status" value="1"/>
</dbReference>
<comment type="similarity">
    <text evidence="2">Belongs to the enoyl-CoA hydratase/isomerase family.</text>
</comment>
<evidence type="ECO:0000256" key="2">
    <source>
        <dbReference type="RuleBase" id="RU369070"/>
    </source>
</evidence>
<dbReference type="Pfam" id="PF16113">
    <property type="entry name" value="ECH_2"/>
    <property type="match status" value="1"/>
</dbReference>
<sequence length="400" mass="44553">MAQEKVVNSSEEVLLGEEIGHVRLITLNQPRQLNVISTKVVSLLAENLEKWEKDDNAELVIIKGAGRAFSAGGDLKMFYNGRKTKDSCLEVVYRMYWLCHHIHTYKKTQVALVNGISMGGGASLMVPMKFSVVTEKTVGILSFLMFQYDVFATPEASVGFHTDCGFSYMHSNLPGHLGEFLALTGARLNGKELVAAGLATHFVPSEKLPELEKRLISLNSGNEKAVRSAIEQYSVEVQLDEDSVLKKQSIIDECFSKDTVVDIIKSFEVEASKEGNGWIGAVLKGLKRSSPTGLQITLRSIREGRKQSLAECLKKEFRLTINILRSTISGDVYEGIRALTIDKDNAPKWDPPSLDKVDDKLIDQVFQPFQTDLELQIPENEESRWDGKYESSAYATLKVD</sequence>
<dbReference type="EMBL" id="JAEACU010000004">
    <property type="protein sequence ID" value="KAH7533716.1"/>
    <property type="molecule type" value="Genomic_DNA"/>
</dbReference>
<dbReference type="PANTHER" id="PTHR43176:SF2">
    <property type="entry name" value="3-HYDROXYISOBUTYRYL-COA HYDROLASE-LIKE PROTEIN 5"/>
    <property type="match status" value="1"/>
</dbReference>
<organism evidence="4 5">
    <name type="scientific">Ziziphus jujuba var. spinosa</name>
    <dbReference type="NCBI Taxonomy" id="714518"/>
    <lineage>
        <taxon>Eukaryota</taxon>
        <taxon>Viridiplantae</taxon>
        <taxon>Streptophyta</taxon>
        <taxon>Embryophyta</taxon>
        <taxon>Tracheophyta</taxon>
        <taxon>Spermatophyta</taxon>
        <taxon>Magnoliopsida</taxon>
        <taxon>eudicotyledons</taxon>
        <taxon>Gunneridae</taxon>
        <taxon>Pentapetalae</taxon>
        <taxon>rosids</taxon>
        <taxon>fabids</taxon>
        <taxon>Rosales</taxon>
        <taxon>Rhamnaceae</taxon>
        <taxon>Paliureae</taxon>
        <taxon>Ziziphus</taxon>
    </lineage>
</organism>